<comment type="subunit">
    <text evidence="5">Forms a complex with TatA.</text>
</comment>
<dbReference type="PANTHER" id="PTHR30371">
    <property type="entry name" value="SEC-INDEPENDENT PROTEIN TRANSLOCASE PROTEIN TATC"/>
    <property type="match status" value="1"/>
</dbReference>
<dbReference type="GO" id="GO:0033281">
    <property type="term" value="C:TAT protein transport complex"/>
    <property type="evidence" value="ECO:0007669"/>
    <property type="project" value="UniProtKB-UniRule"/>
</dbReference>
<feature type="transmembrane region" description="Helical" evidence="5">
    <location>
        <begin position="289"/>
        <end position="310"/>
    </location>
</feature>
<evidence type="ECO:0000256" key="2">
    <source>
        <dbReference type="ARBA" id="ARBA00022692"/>
    </source>
</evidence>
<gene>
    <name evidence="5" type="primary">tatC</name>
    <name evidence="6" type="ORF">FRUB_05453</name>
</gene>
<comment type="subcellular location">
    <subcellularLocation>
        <location evidence="5">Cell membrane</location>
        <topology evidence="5">Multi-pass membrane protein</topology>
    </subcellularLocation>
    <subcellularLocation>
        <location evidence="1">Membrane</location>
        <topology evidence="1">Multi-pass membrane protein</topology>
    </subcellularLocation>
</comment>
<sequence>MLFKKRQTPQNPDDIFAETRMSFGDHIEELRTHLIRAIQGLLIVLVGGMILDAVGKEMKWEYVGLGRPMMKVLTDPVESQVRDFYATRYANAKDRLNIERTPEDEAKRILDKLNDNEGKPGSLTSAERQKLRGIPREMPVIIPVEPLVPVFGPPKDPSVTEIELKMKVYPAYINYASMEGEGQLGIKQHVSSLSVQEPMVTYFKVLILCSVVISSPWIFFQIWSFVAAGLYPHERDYVYKFLGPSLGLFLTGVFVCQFIVLPGAVKALVAFNDWIDLDPDIRLNEWLKFALFLPLVFGISFQTPLVMFFLNRIGMFSWEDYWAKWRYAVIILAVFAAIITPTPDAVTMLYLFIPMFGLYIIGVLVCKYFPPAHELEDAAEAAAADQVAV</sequence>
<evidence type="ECO:0000313" key="7">
    <source>
        <dbReference type="Proteomes" id="UP000214646"/>
    </source>
</evidence>
<dbReference type="AlphaFoldDB" id="A0A225DLN3"/>
<keyword evidence="5" id="KW-0811">Translocation</keyword>
<dbReference type="GO" id="GO:0043953">
    <property type="term" value="P:protein transport by the Tat complex"/>
    <property type="evidence" value="ECO:0007669"/>
    <property type="project" value="UniProtKB-UniRule"/>
</dbReference>
<evidence type="ECO:0000256" key="1">
    <source>
        <dbReference type="ARBA" id="ARBA00004141"/>
    </source>
</evidence>
<dbReference type="Proteomes" id="UP000214646">
    <property type="component" value="Unassembled WGS sequence"/>
</dbReference>
<evidence type="ECO:0000256" key="4">
    <source>
        <dbReference type="ARBA" id="ARBA00023136"/>
    </source>
</evidence>
<feature type="transmembrane region" description="Helical" evidence="5">
    <location>
        <begin position="325"/>
        <end position="342"/>
    </location>
</feature>
<evidence type="ECO:0000256" key="5">
    <source>
        <dbReference type="HAMAP-Rule" id="MF_00902"/>
    </source>
</evidence>
<comment type="caution">
    <text evidence="5">Lacks conserved residue(s) required for the propagation of feature annotation.</text>
</comment>
<dbReference type="GO" id="GO:0065002">
    <property type="term" value="P:intracellular protein transmembrane transport"/>
    <property type="evidence" value="ECO:0007669"/>
    <property type="project" value="TreeGrafter"/>
</dbReference>
<dbReference type="EMBL" id="NIDE01000008">
    <property type="protein sequence ID" value="OWK40534.1"/>
    <property type="molecule type" value="Genomic_DNA"/>
</dbReference>
<dbReference type="HAMAP" id="MF_00902">
    <property type="entry name" value="TatC"/>
    <property type="match status" value="1"/>
</dbReference>
<keyword evidence="7" id="KW-1185">Reference proteome</keyword>
<accession>A0A225DLN3</accession>
<organism evidence="6 7">
    <name type="scientific">Fimbriiglobus ruber</name>
    <dbReference type="NCBI Taxonomy" id="1908690"/>
    <lineage>
        <taxon>Bacteria</taxon>
        <taxon>Pseudomonadati</taxon>
        <taxon>Planctomycetota</taxon>
        <taxon>Planctomycetia</taxon>
        <taxon>Gemmatales</taxon>
        <taxon>Gemmataceae</taxon>
        <taxon>Fimbriiglobus</taxon>
    </lineage>
</organism>
<comment type="function">
    <text evidence="5">Part of the twin-arginine translocation (Tat) system that transports large folded proteins containing a characteristic twin-arginine motif in their signal peptide across membranes.</text>
</comment>
<feature type="transmembrane region" description="Helical" evidence="5">
    <location>
        <begin position="349"/>
        <end position="370"/>
    </location>
</feature>
<keyword evidence="3 5" id="KW-1133">Transmembrane helix</keyword>
<keyword evidence="5" id="KW-1003">Cell membrane</keyword>
<reference evidence="7" key="1">
    <citation type="submission" date="2017-06" db="EMBL/GenBank/DDBJ databases">
        <title>Genome analysis of Fimbriiglobus ruber SP5, the first member of the order Planctomycetales with confirmed chitinolytic capability.</title>
        <authorList>
            <person name="Ravin N.V."/>
            <person name="Rakitin A.L."/>
            <person name="Ivanova A.A."/>
            <person name="Beletsky A.V."/>
            <person name="Kulichevskaya I.S."/>
            <person name="Mardanov A.V."/>
            <person name="Dedysh S.N."/>
        </authorList>
    </citation>
    <scope>NUCLEOTIDE SEQUENCE [LARGE SCALE GENOMIC DNA]</scope>
    <source>
        <strain evidence="7">SP5</strain>
    </source>
</reference>
<dbReference type="PANTHER" id="PTHR30371:SF0">
    <property type="entry name" value="SEC-INDEPENDENT PROTEIN TRANSLOCASE PROTEIN TATC, CHLOROPLASTIC-RELATED"/>
    <property type="match status" value="1"/>
</dbReference>
<proteinExistence type="inferred from homology"/>
<dbReference type="RefSeq" id="WP_088256434.1">
    <property type="nucleotide sequence ID" value="NZ_NIDE01000008.1"/>
</dbReference>
<dbReference type="OrthoDB" id="9777044at2"/>
<dbReference type="InterPro" id="IPR002033">
    <property type="entry name" value="TatC"/>
</dbReference>
<comment type="caution">
    <text evidence="6">The sequence shown here is derived from an EMBL/GenBank/DDBJ whole genome shotgun (WGS) entry which is preliminary data.</text>
</comment>
<keyword evidence="4 5" id="KW-0472">Membrane</keyword>
<dbReference type="Pfam" id="PF00902">
    <property type="entry name" value="TatC"/>
    <property type="match status" value="1"/>
</dbReference>
<dbReference type="GO" id="GO:0009977">
    <property type="term" value="F:proton motive force dependent protein transmembrane transporter activity"/>
    <property type="evidence" value="ECO:0007669"/>
    <property type="project" value="TreeGrafter"/>
</dbReference>
<keyword evidence="5" id="KW-0813">Transport</keyword>
<keyword evidence="2 5" id="KW-0812">Transmembrane</keyword>
<feature type="transmembrane region" description="Helical" evidence="5">
    <location>
        <begin position="205"/>
        <end position="226"/>
    </location>
</feature>
<comment type="similarity">
    <text evidence="5">Belongs to the TatC family.</text>
</comment>
<protein>
    <recommendedName>
        <fullName evidence="5">Sec-independent protein translocase protein TatC</fullName>
    </recommendedName>
</protein>
<name>A0A225DLN3_9BACT</name>
<evidence type="ECO:0000256" key="3">
    <source>
        <dbReference type="ARBA" id="ARBA00022989"/>
    </source>
</evidence>
<keyword evidence="5" id="KW-0653">Protein transport</keyword>
<feature type="transmembrane region" description="Helical" evidence="5">
    <location>
        <begin position="246"/>
        <end position="269"/>
    </location>
</feature>
<evidence type="ECO:0000313" key="6">
    <source>
        <dbReference type="EMBL" id="OWK40534.1"/>
    </source>
</evidence>